<dbReference type="InterPro" id="IPR008571">
    <property type="entry name" value="HerA-like"/>
</dbReference>
<evidence type="ECO:0000313" key="2">
    <source>
        <dbReference type="EMBL" id="GGE90887.1"/>
    </source>
</evidence>
<evidence type="ECO:0000313" key="5">
    <source>
        <dbReference type="Proteomes" id="UP000650994"/>
    </source>
</evidence>
<reference evidence="4" key="3">
    <citation type="submission" date="2016-11" db="EMBL/GenBank/DDBJ databases">
        <authorList>
            <person name="Varghese N."/>
            <person name="Submissions S."/>
        </authorList>
    </citation>
    <scope>NUCLEOTIDE SEQUENCE [LARGE SCALE GENOMIC DNA]</scope>
    <source>
        <strain evidence="4">DSM 27989</strain>
    </source>
</reference>
<dbReference type="EMBL" id="FRBH01000009">
    <property type="protein sequence ID" value="SHL44466.1"/>
    <property type="molecule type" value="Genomic_DNA"/>
</dbReference>
<evidence type="ECO:0000313" key="4">
    <source>
        <dbReference type="Proteomes" id="UP000184120"/>
    </source>
</evidence>
<dbReference type="EMBL" id="BMFL01000003">
    <property type="protein sequence ID" value="GGE90887.1"/>
    <property type="molecule type" value="Genomic_DNA"/>
</dbReference>
<evidence type="ECO:0000313" key="3">
    <source>
        <dbReference type="EMBL" id="SHL44466.1"/>
    </source>
</evidence>
<dbReference type="Gene3D" id="3.40.50.300">
    <property type="entry name" value="P-loop containing nucleotide triphosphate hydrolases"/>
    <property type="match status" value="2"/>
</dbReference>
<dbReference type="PANTHER" id="PTHR42957">
    <property type="entry name" value="HELICASE MJ1565-RELATED"/>
    <property type="match status" value="1"/>
</dbReference>
<dbReference type="Proteomes" id="UP000184120">
    <property type="component" value="Unassembled WGS sequence"/>
</dbReference>
<name>A0A1M7APE6_9FLAO</name>
<evidence type="ECO:0000259" key="1">
    <source>
        <dbReference type="Pfam" id="PF01935"/>
    </source>
</evidence>
<sequence length="628" mass="72590">MKNKISNDNFVAESILKIGSVSEVKGKNIIIRVDKNKNAPHLIFDGKIIKNVSVGSYIKIAKGYNEIIGKIEGEFISEDKDLNINNYTNHKNKIKRFLNVTLVGYIDTKIFRQGLKELPLIDNDCFLLNDIEFNCIHSFAKVDDEKIKLGYLLNETNTPIELGVDKLFASHIGIFGNTGSGKSYTLSKVYHELLNKYKENPKFQNNAKFILIDFNGEYAVENDSDNIIIEKEYKNRFFLSTSKNGKDKFPIPESEVNDLTFWSILLKATDQTQKPFLNSSLFRKTLVEHTKTEIGIKSLINNTISTILTQGGKNLDKDFHIFFLDELFRLNNHTSIFKNIKEVRNRIKSGLKIEYGTYVLENIKNNDKPSEFLERLKEIIKTLVIDLTKINAFIKIRLQIIINYFDVITKGYYSKEHIGPLYNRLDTKFNEITKVFAVINVDKIMANKKPLVIINLNDVNVEMKKIIPLVICKYYYEYYKKNNLDREKYLNIIIDEAHNILSRNSIRESETWKDYRLETFEEIIKEGRKFGVFLTISSQRPYDISDTIISQLHNYLLHRLINNKDIEAIGRTVSYLDKISFDSLSILPQGGCILAGLSADLPVVMKIDKLPEENKPHNETIVLTSKWK</sequence>
<proteinExistence type="predicted"/>
<feature type="domain" description="Helicase HerA central" evidence="1">
    <location>
        <begin position="147"/>
        <end position="349"/>
    </location>
</feature>
<dbReference type="PANTHER" id="PTHR42957:SF1">
    <property type="entry name" value="HELICASE MJ1565-RELATED"/>
    <property type="match status" value="1"/>
</dbReference>
<dbReference type="RefSeq" id="WP_072933052.1">
    <property type="nucleotide sequence ID" value="NZ_BMFL01000003.1"/>
</dbReference>
<dbReference type="STRING" id="1434701.SAMN05443634_109108"/>
<organism evidence="3 4">
    <name type="scientific">Chishuiella changwenlii</name>
    <dbReference type="NCBI Taxonomy" id="1434701"/>
    <lineage>
        <taxon>Bacteria</taxon>
        <taxon>Pseudomonadati</taxon>
        <taxon>Bacteroidota</taxon>
        <taxon>Flavobacteriia</taxon>
        <taxon>Flavobacteriales</taxon>
        <taxon>Weeksellaceae</taxon>
        <taxon>Chishuiella</taxon>
    </lineage>
</organism>
<dbReference type="SUPFAM" id="SSF52540">
    <property type="entry name" value="P-loop containing nucleoside triphosphate hydrolases"/>
    <property type="match status" value="2"/>
</dbReference>
<dbReference type="Pfam" id="PF01935">
    <property type="entry name" value="DUF87"/>
    <property type="match status" value="1"/>
</dbReference>
<protein>
    <recommendedName>
        <fullName evidence="1">Helicase HerA central domain-containing protein</fullName>
    </recommendedName>
</protein>
<dbReference type="OrthoDB" id="9806951at2"/>
<dbReference type="InterPro" id="IPR027417">
    <property type="entry name" value="P-loop_NTPase"/>
</dbReference>
<accession>A0A1M7APE6</accession>
<reference evidence="2" key="1">
    <citation type="journal article" date="2014" name="Int. J. Syst. Evol. Microbiol.">
        <title>Complete genome of a new Firmicutes species belonging to the dominant human colonic microbiota ('Ruminococcus bicirculans') reveals two chromosomes and a selective capacity to utilize plant glucans.</title>
        <authorList>
            <consortium name="NISC Comparative Sequencing Program"/>
            <person name="Wegmann U."/>
            <person name="Louis P."/>
            <person name="Goesmann A."/>
            <person name="Henrissat B."/>
            <person name="Duncan S.H."/>
            <person name="Flint H.J."/>
        </authorList>
    </citation>
    <scope>NUCLEOTIDE SEQUENCE</scope>
    <source>
        <strain evidence="2">CGMCC 1.12707</strain>
    </source>
</reference>
<reference evidence="2" key="5">
    <citation type="submission" date="2024-05" db="EMBL/GenBank/DDBJ databases">
        <authorList>
            <person name="Sun Q."/>
            <person name="Zhou Y."/>
        </authorList>
    </citation>
    <scope>NUCLEOTIDE SEQUENCE</scope>
    <source>
        <strain evidence="2">CGMCC 1.12707</strain>
    </source>
</reference>
<keyword evidence="5" id="KW-1185">Reference proteome</keyword>
<dbReference type="InterPro" id="IPR002789">
    <property type="entry name" value="HerA_central"/>
</dbReference>
<dbReference type="Proteomes" id="UP000650994">
    <property type="component" value="Unassembled WGS sequence"/>
</dbReference>
<reference evidence="3" key="2">
    <citation type="submission" date="2016-11" db="EMBL/GenBank/DDBJ databases">
        <authorList>
            <person name="Jaros S."/>
            <person name="Januszkiewicz K."/>
            <person name="Wedrychowicz H."/>
        </authorList>
    </citation>
    <scope>NUCLEOTIDE SEQUENCE [LARGE SCALE GENOMIC DNA]</scope>
    <source>
        <strain evidence="3">DSM 27989</strain>
    </source>
</reference>
<reference evidence="5" key="4">
    <citation type="journal article" date="2019" name="Int. J. Syst. Evol. Microbiol.">
        <title>The Global Catalogue of Microorganisms (GCM) 10K type strain sequencing project: providing services to taxonomists for standard genome sequencing and annotation.</title>
        <authorList>
            <consortium name="The Broad Institute Genomics Platform"/>
            <consortium name="The Broad Institute Genome Sequencing Center for Infectious Disease"/>
            <person name="Wu L."/>
            <person name="Ma J."/>
        </authorList>
    </citation>
    <scope>NUCLEOTIDE SEQUENCE [LARGE SCALE GENOMIC DNA]</scope>
    <source>
        <strain evidence="5">CGMCC 1.12707</strain>
    </source>
</reference>
<dbReference type="AlphaFoldDB" id="A0A1M7APE6"/>
<gene>
    <name evidence="2" type="ORF">GCM10010984_05780</name>
    <name evidence="3" type="ORF">SAMN05443634_109108</name>
</gene>